<feature type="transmembrane region" description="Helical" evidence="1">
    <location>
        <begin position="476"/>
        <end position="495"/>
    </location>
</feature>
<gene>
    <name evidence="2" type="ORF">DK869_03625</name>
</gene>
<name>A0A318MWY6_9PROT</name>
<dbReference type="InterPro" id="IPR006726">
    <property type="entry name" value="PHBA_efflux_AaeB/fusaric-R"/>
</dbReference>
<reference evidence="2 3" key="1">
    <citation type="submission" date="2018-05" db="EMBL/GenBank/DDBJ databases">
        <title>Reference genomes for bee gut microbiota database.</title>
        <authorList>
            <person name="Ellegaard K.M."/>
        </authorList>
    </citation>
    <scope>NUCLEOTIDE SEQUENCE [LARGE SCALE GENOMIC DNA]</scope>
    <source>
        <strain evidence="2 3">ESL0284</strain>
    </source>
</reference>
<keyword evidence="1" id="KW-0472">Membrane</keyword>
<dbReference type="Proteomes" id="UP000247565">
    <property type="component" value="Unassembled WGS sequence"/>
</dbReference>
<feature type="transmembrane region" description="Helical" evidence="1">
    <location>
        <begin position="83"/>
        <end position="101"/>
    </location>
</feature>
<feature type="transmembrane region" description="Helical" evidence="1">
    <location>
        <begin position="502"/>
        <end position="519"/>
    </location>
</feature>
<keyword evidence="1" id="KW-1133">Transmembrane helix</keyword>
<protein>
    <submittedName>
        <fullName evidence="2">FUSC family protein</fullName>
    </submittedName>
</protein>
<dbReference type="Pfam" id="PF04632">
    <property type="entry name" value="FUSC"/>
    <property type="match status" value="1"/>
</dbReference>
<proteinExistence type="predicted"/>
<feature type="transmembrane region" description="Helical" evidence="1">
    <location>
        <begin position="452"/>
        <end position="470"/>
    </location>
</feature>
<dbReference type="AlphaFoldDB" id="A0A318MWY6"/>
<feature type="transmembrane region" description="Helical" evidence="1">
    <location>
        <begin position="525"/>
        <end position="549"/>
    </location>
</feature>
<evidence type="ECO:0000256" key="1">
    <source>
        <dbReference type="SAM" id="Phobius"/>
    </source>
</evidence>
<feature type="transmembrane region" description="Helical" evidence="1">
    <location>
        <begin position="107"/>
        <end position="126"/>
    </location>
</feature>
<evidence type="ECO:0000313" key="2">
    <source>
        <dbReference type="EMBL" id="PXZ00509.1"/>
    </source>
</evidence>
<comment type="caution">
    <text evidence="2">The sequence shown here is derived from an EMBL/GenBank/DDBJ whole genome shotgun (WGS) entry which is preliminary data.</text>
</comment>
<feature type="transmembrane region" description="Helical" evidence="1">
    <location>
        <begin position="133"/>
        <end position="150"/>
    </location>
</feature>
<feature type="transmembrane region" description="Helical" evidence="1">
    <location>
        <begin position="33"/>
        <end position="54"/>
    </location>
</feature>
<organism evidence="2 3">
    <name type="scientific">Commensalibacter melissae</name>
    <dbReference type="NCBI Taxonomy" id="2070537"/>
    <lineage>
        <taxon>Bacteria</taxon>
        <taxon>Pseudomonadati</taxon>
        <taxon>Pseudomonadota</taxon>
        <taxon>Alphaproteobacteria</taxon>
        <taxon>Acetobacterales</taxon>
        <taxon>Acetobacteraceae</taxon>
    </lineage>
</organism>
<accession>A0A318MWY6</accession>
<feature type="transmembrane region" description="Helical" evidence="1">
    <location>
        <begin position="397"/>
        <end position="418"/>
    </location>
</feature>
<dbReference type="RefSeq" id="WP_110438652.1">
    <property type="nucleotide sequence ID" value="NZ_CP046393.1"/>
</dbReference>
<dbReference type="GO" id="GO:0022857">
    <property type="term" value="F:transmembrane transporter activity"/>
    <property type="evidence" value="ECO:0007669"/>
    <property type="project" value="InterPro"/>
</dbReference>
<sequence length="717" mass="82327">MENIRLKLNWFKFNVFLPNIQSFKWLYAPKKEAIFFSLRTIIASFLALAISLWMEMDSPKWAVMTVWIISQTSRGETITKSKWRIVGTIVGVVVSVLIVAAFPQQPFLFEICLACWIGGCCFFASLIRSSSSYSVVLAGYTCTIIAFTASSDPENVFMLAMSRGTYIILAVLCQDLVERIFAYNQEKQARSNIEKNILMAITGALNVIKDVFNGDYQAVYRVRETFSAIAATRNTLEFRKAEMTGNDHMIDHVHATLFSVVIVLTRLMNLVLYMREFKEAGNDFHSIFSQVHTYVQSLIQFINKNMDFRAHMQKLADLRWECRQIIANHIFHDTALNYSDRESIEKQSFLHQRILYRALSELLGELEVVLREYRMVHNPPLHDRFTFRMPPLLNFRLAWSNGLRVFLVVILCCLIWEVTAWPNFTNALGFSCMICGRLCLFENSYKFSLDFLKGTVLAMIVSGIMNVTLIASANTIELLCIAFFIPAFIGGLAIYNLPTRGIGMSFTIFLSLMLVVDNQDKMNELTFFNTAFATVAVAAIAIFSFRYIAPYSPIQVRKSIRQRMIKDIHTLPVLLTIPPARKWLAVTTDWFVSLMRQFDPAKELTLIRRYNQGALAVMVIGINIIEMRKMIIHDILPEDVKNQLRVVIRRISHFKGGHHVRTVLIIKSAIRRLQYRESHEKNLAQRLEIGTAIACLIPIHYALEKNLTFFNLSYSDN</sequence>
<dbReference type="GO" id="GO:0005886">
    <property type="term" value="C:plasma membrane"/>
    <property type="evidence" value="ECO:0007669"/>
    <property type="project" value="InterPro"/>
</dbReference>
<dbReference type="OrthoDB" id="8005649at2"/>
<dbReference type="EMBL" id="QGLT01000002">
    <property type="protein sequence ID" value="PXZ00509.1"/>
    <property type="molecule type" value="Genomic_DNA"/>
</dbReference>
<keyword evidence="1" id="KW-0812">Transmembrane</keyword>
<keyword evidence="3" id="KW-1185">Reference proteome</keyword>
<evidence type="ECO:0000313" key="3">
    <source>
        <dbReference type="Proteomes" id="UP000247565"/>
    </source>
</evidence>